<dbReference type="RefSeq" id="WP_073233249.1">
    <property type="nucleotide sequence ID" value="NZ_FQUQ01000004.1"/>
</dbReference>
<accession>A0A1M5HBF4</accession>
<dbReference type="EMBL" id="FQUQ01000004">
    <property type="protein sequence ID" value="SHG13273.1"/>
    <property type="molecule type" value="Genomic_DNA"/>
</dbReference>
<feature type="domain" description="RNA polymerase sigma-70 region 2" evidence="5">
    <location>
        <begin position="28"/>
        <end position="91"/>
    </location>
</feature>
<dbReference type="Gene3D" id="1.10.1740.10">
    <property type="match status" value="1"/>
</dbReference>
<dbReference type="NCBIfam" id="TIGR02937">
    <property type="entry name" value="sigma70-ECF"/>
    <property type="match status" value="1"/>
</dbReference>
<dbReference type="InterPro" id="IPR013249">
    <property type="entry name" value="RNA_pol_sigma70_r4_t2"/>
</dbReference>
<evidence type="ECO:0000256" key="1">
    <source>
        <dbReference type="ARBA" id="ARBA00010641"/>
    </source>
</evidence>
<dbReference type="Gene3D" id="1.10.10.10">
    <property type="entry name" value="Winged helix-like DNA-binding domain superfamily/Winged helix DNA-binding domain"/>
    <property type="match status" value="1"/>
</dbReference>
<evidence type="ECO:0000259" key="6">
    <source>
        <dbReference type="Pfam" id="PF08281"/>
    </source>
</evidence>
<dbReference type="InterPro" id="IPR014284">
    <property type="entry name" value="RNA_pol_sigma-70_dom"/>
</dbReference>
<dbReference type="GO" id="GO:0016987">
    <property type="term" value="F:sigma factor activity"/>
    <property type="evidence" value="ECO:0007669"/>
    <property type="project" value="UniProtKB-KW"/>
</dbReference>
<keyword evidence="8" id="KW-1185">Reference proteome</keyword>
<dbReference type="InterPro" id="IPR013324">
    <property type="entry name" value="RNA_pol_sigma_r3/r4-like"/>
</dbReference>
<dbReference type="AlphaFoldDB" id="A0A1M5HBF4"/>
<dbReference type="InterPro" id="IPR039425">
    <property type="entry name" value="RNA_pol_sigma-70-like"/>
</dbReference>
<feature type="domain" description="RNA polymerase sigma factor 70 region 4 type 2" evidence="6">
    <location>
        <begin position="125"/>
        <end position="169"/>
    </location>
</feature>
<gene>
    <name evidence="7" type="ORF">SAMN04488522_104588</name>
</gene>
<dbReference type="Pfam" id="PF04542">
    <property type="entry name" value="Sigma70_r2"/>
    <property type="match status" value="1"/>
</dbReference>
<dbReference type="InterPro" id="IPR013325">
    <property type="entry name" value="RNA_pol_sigma_r2"/>
</dbReference>
<keyword evidence="2" id="KW-0805">Transcription regulation</keyword>
<evidence type="ECO:0000259" key="5">
    <source>
        <dbReference type="Pfam" id="PF04542"/>
    </source>
</evidence>
<name>A0A1M5HBF4_9SPHI</name>
<dbReference type="PANTHER" id="PTHR43133:SF46">
    <property type="entry name" value="RNA POLYMERASE SIGMA-70 FACTOR ECF SUBFAMILY"/>
    <property type="match status" value="1"/>
</dbReference>
<dbReference type="InterPro" id="IPR014327">
    <property type="entry name" value="RNA_pol_sigma70_bacteroid"/>
</dbReference>
<dbReference type="SUPFAM" id="SSF88659">
    <property type="entry name" value="Sigma3 and sigma4 domains of RNA polymerase sigma factors"/>
    <property type="match status" value="1"/>
</dbReference>
<dbReference type="GO" id="GO:0006352">
    <property type="term" value="P:DNA-templated transcription initiation"/>
    <property type="evidence" value="ECO:0007669"/>
    <property type="project" value="InterPro"/>
</dbReference>
<dbReference type="Proteomes" id="UP000184287">
    <property type="component" value="Unassembled WGS sequence"/>
</dbReference>
<reference evidence="8" key="1">
    <citation type="submission" date="2016-11" db="EMBL/GenBank/DDBJ databases">
        <authorList>
            <person name="Varghese N."/>
            <person name="Submissions S."/>
        </authorList>
    </citation>
    <scope>NUCLEOTIDE SEQUENCE [LARGE SCALE GENOMIC DNA]</scope>
    <source>
        <strain evidence="8">DSM 16990</strain>
    </source>
</reference>
<protein>
    <submittedName>
        <fullName evidence="7">RNA polymerase sigma-70 factor, ECF subfamily</fullName>
    </submittedName>
</protein>
<dbReference type="Pfam" id="PF08281">
    <property type="entry name" value="Sigma70_r4_2"/>
    <property type="match status" value="1"/>
</dbReference>
<dbReference type="OrthoDB" id="799938at2"/>
<comment type="similarity">
    <text evidence="1">Belongs to the sigma-70 factor family. ECF subfamily.</text>
</comment>
<evidence type="ECO:0000256" key="3">
    <source>
        <dbReference type="ARBA" id="ARBA00023082"/>
    </source>
</evidence>
<dbReference type="InterPro" id="IPR036388">
    <property type="entry name" value="WH-like_DNA-bd_sf"/>
</dbReference>
<dbReference type="NCBIfam" id="TIGR02985">
    <property type="entry name" value="Sig70_bacteroi1"/>
    <property type="match status" value="1"/>
</dbReference>
<sequence>MTLKPIFNERLLLKQISEGDEQAFSVLFYHYLPVLQTFALRFTKSEAAAEEIIQDTFLRVWLNRDKLDEVENVKAWLYKYASNECLSHLRKVLKQTKAIDDLKQEQPHESNTTIDTIHLNEINHLITDAVDRLPAQRKKIYLMSRGQGLNIPEIAASLHISPNTVKNALVISLKSIREHLHHHGITLSLLAYLTLLK</sequence>
<proteinExistence type="inferred from homology"/>
<dbReference type="InterPro" id="IPR007627">
    <property type="entry name" value="RNA_pol_sigma70_r2"/>
</dbReference>
<evidence type="ECO:0000313" key="8">
    <source>
        <dbReference type="Proteomes" id="UP000184287"/>
    </source>
</evidence>
<dbReference type="GO" id="GO:0003677">
    <property type="term" value="F:DNA binding"/>
    <property type="evidence" value="ECO:0007669"/>
    <property type="project" value="InterPro"/>
</dbReference>
<organism evidence="7 8">
    <name type="scientific">Pedobacter caeni</name>
    <dbReference type="NCBI Taxonomy" id="288992"/>
    <lineage>
        <taxon>Bacteria</taxon>
        <taxon>Pseudomonadati</taxon>
        <taxon>Bacteroidota</taxon>
        <taxon>Sphingobacteriia</taxon>
        <taxon>Sphingobacteriales</taxon>
        <taxon>Sphingobacteriaceae</taxon>
        <taxon>Pedobacter</taxon>
    </lineage>
</organism>
<dbReference type="PANTHER" id="PTHR43133">
    <property type="entry name" value="RNA POLYMERASE ECF-TYPE SIGMA FACTO"/>
    <property type="match status" value="1"/>
</dbReference>
<evidence type="ECO:0000256" key="4">
    <source>
        <dbReference type="ARBA" id="ARBA00023163"/>
    </source>
</evidence>
<keyword evidence="4" id="KW-0804">Transcription</keyword>
<keyword evidence="3" id="KW-0731">Sigma factor</keyword>
<dbReference type="SUPFAM" id="SSF88946">
    <property type="entry name" value="Sigma2 domain of RNA polymerase sigma factors"/>
    <property type="match status" value="1"/>
</dbReference>
<evidence type="ECO:0000313" key="7">
    <source>
        <dbReference type="EMBL" id="SHG13273.1"/>
    </source>
</evidence>
<evidence type="ECO:0000256" key="2">
    <source>
        <dbReference type="ARBA" id="ARBA00023015"/>
    </source>
</evidence>
<dbReference type="STRING" id="288992.SAMN04488522_104588"/>